<organism evidence="2">
    <name type="scientific">Vibrio chaetopteri</name>
    <dbReference type="NCBI Taxonomy" id="3016528"/>
    <lineage>
        <taxon>Bacteria</taxon>
        <taxon>Pseudomonadati</taxon>
        <taxon>Pseudomonadota</taxon>
        <taxon>Gammaproteobacteria</taxon>
        <taxon>Vibrionales</taxon>
        <taxon>Vibrionaceae</taxon>
        <taxon>Vibrio</taxon>
    </lineage>
</organism>
<dbReference type="RefSeq" id="WP_353497093.1">
    <property type="nucleotide sequence ID" value="NZ_CP115920.1"/>
</dbReference>
<dbReference type="EMBL" id="CP115920">
    <property type="protein sequence ID" value="XCD15696.1"/>
    <property type="molecule type" value="Genomic_DNA"/>
</dbReference>
<dbReference type="InterPro" id="IPR017745">
    <property type="entry name" value="BcsE"/>
</dbReference>
<protein>
    <submittedName>
        <fullName evidence="2">BcsE family c-di-GMP-binding protein</fullName>
    </submittedName>
</protein>
<dbReference type="KEGG" id="vck:PG915_14090"/>
<evidence type="ECO:0000256" key="1">
    <source>
        <dbReference type="SAM" id="MobiDB-lite"/>
    </source>
</evidence>
<dbReference type="AlphaFoldDB" id="A0AAU8BHE8"/>
<feature type="region of interest" description="Disordered" evidence="1">
    <location>
        <begin position="446"/>
        <end position="471"/>
    </location>
</feature>
<sequence length="471" mass="53365">MIQQIIHINSWQALENLLFHHEKAPLFETKADLFTSPSGKDFLTQSDKLSVKSTELINQNFSRIFLSSPAISMAEFLDDLSRLPINNNVHICILLDLEQSSKLDVNFAIEKTTIDFINITILLLDINNSINPEEYKQSLRGGRIFLGELKQHNQQTFIKAIHYQDGQTQLANKLFLLSGNESDQVNKQVLPVLVSSQAASRDFVDEHGFQLFEQFDIPNAVLETSVATVVVLPCSGFDDIKRIAKTILHNKKRYGNSVHFVVKELKPCIRYNDFHMFITAGAQSIVDHTKSNAVLYDQIRLASMTKMEANYLSETSLFRQFESPINESGFISYDSFKSLTLNAIEVCRNTQIEYALVELTPFSSVPLSEAMSYSQMKRQGDIACQIDGRILIFFSSLRRYEIHQALLNVFAVAPNELFIEQSQYTDAGEIVARLSNIQGINYPEQPSITEAEPDNATPASRFASRVDWDQL</sequence>
<gene>
    <name evidence="2" type="ORF">PG915_14090</name>
</gene>
<accession>A0AAU8BHE8</accession>
<evidence type="ECO:0000313" key="2">
    <source>
        <dbReference type="EMBL" id="XCD15696.1"/>
    </source>
</evidence>
<dbReference type="GO" id="GO:0035438">
    <property type="term" value="F:cyclic-di-GMP binding"/>
    <property type="evidence" value="ECO:0007669"/>
    <property type="project" value="InterPro"/>
</dbReference>
<proteinExistence type="predicted"/>
<reference evidence="2" key="1">
    <citation type="submission" date="2023-01" db="EMBL/GenBank/DDBJ databases">
        <title>Vibrio sp. CB1-14 genome sequencing.</title>
        <authorList>
            <person name="Otstavnykh N."/>
            <person name="Isaeva M."/>
            <person name="Meleshko D."/>
        </authorList>
    </citation>
    <scope>NUCLEOTIDE SEQUENCE</scope>
    <source>
        <strain evidence="2">CB1-14</strain>
    </source>
</reference>
<dbReference type="Pfam" id="PF10995">
    <property type="entry name" value="CBP_BcsE"/>
    <property type="match status" value="1"/>
</dbReference>
<name>A0AAU8BHE8_9VIBR</name>